<evidence type="ECO:0000313" key="4">
    <source>
        <dbReference type="Proteomes" id="UP001501295"/>
    </source>
</evidence>
<feature type="region of interest" description="Disordered" evidence="1">
    <location>
        <begin position="179"/>
        <end position="291"/>
    </location>
</feature>
<proteinExistence type="predicted"/>
<keyword evidence="2" id="KW-1133">Transmembrane helix</keyword>
<dbReference type="EMBL" id="BAABLM010000001">
    <property type="protein sequence ID" value="GAA4666028.1"/>
    <property type="molecule type" value="Genomic_DNA"/>
</dbReference>
<feature type="transmembrane region" description="Helical" evidence="2">
    <location>
        <begin position="39"/>
        <end position="58"/>
    </location>
</feature>
<protein>
    <recommendedName>
        <fullName evidence="5">Tetratricopeptide repeat protein</fullName>
    </recommendedName>
</protein>
<feature type="compositionally biased region" description="Basic and acidic residues" evidence="1">
    <location>
        <begin position="194"/>
        <end position="207"/>
    </location>
</feature>
<sequence>MSTGFLPEVRPPAPPEHIEPLVEVPEALAAYRARLRRRLVLGSLPVVILVLLVAVKLLSLPVGAAVAQTTYDTKSYDSSVAASDSLGVVNVLEPWVRYFDRGTALAQIGVLTDARTAFEASLSRAPSGDTGVQCRILTDLSLVVEQQGDSAVLDQDTTAAEGFYAHALALIKSAPTGCFSDPKGGSKPNTAKPLQDEQGRLEQKQKAQQDGGGTSGGSQQGGSGSSGQGQSGSGQSGSGQGSSGDGSGDSSQSPLDKLKQQNGQAQQDQQQNDDRTRDFSQNPEDYSGKPW</sequence>
<feature type="compositionally biased region" description="Gly residues" evidence="1">
    <location>
        <begin position="210"/>
        <end position="247"/>
    </location>
</feature>
<comment type="caution">
    <text evidence="3">The sequence shown here is derived from an EMBL/GenBank/DDBJ whole genome shotgun (WGS) entry which is preliminary data.</text>
</comment>
<keyword evidence="2" id="KW-0472">Membrane</keyword>
<gene>
    <name evidence="3" type="ORF">GCM10025780_04470</name>
</gene>
<evidence type="ECO:0008006" key="5">
    <source>
        <dbReference type="Google" id="ProtNLM"/>
    </source>
</evidence>
<evidence type="ECO:0000313" key="3">
    <source>
        <dbReference type="EMBL" id="GAA4666028.1"/>
    </source>
</evidence>
<dbReference type="Proteomes" id="UP001501295">
    <property type="component" value="Unassembled WGS sequence"/>
</dbReference>
<keyword evidence="2" id="KW-0812">Transmembrane</keyword>
<accession>A0ABP8VMN9</accession>
<evidence type="ECO:0000256" key="1">
    <source>
        <dbReference type="SAM" id="MobiDB-lite"/>
    </source>
</evidence>
<keyword evidence="4" id="KW-1185">Reference proteome</keyword>
<dbReference type="RefSeq" id="WP_345372734.1">
    <property type="nucleotide sequence ID" value="NZ_BAABLM010000001.1"/>
</dbReference>
<organism evidence="3 4">
    <name type="scientific">Frondihabitans cladoniiphilus</name>
    <dbReference type="NCBI Taxonomy" id="715785"/>
    <lineage>
        <taxon>Bacteria</taxon>
        <taxon>Bacillati</taxon>
        <taxon>Actinomycetota</taxon>
        <taxon>Actinomycetes</taxon>
        <taxon>Micrococcales</taxon>
        <taxon>Microbacteriaceae</taxon>
        <taxon>Frondihabitans</taxon>
    </lineage>
</organism>
<feature type="compositionally biased region" description="Low complexity" evidence="1">
    <location>
        <begin position="260"/>
        <end position="270"/>
    </location>
</feature>
<name>A0ABP8VMN9_9MICO</name>
<evidence type="ECO:0000256" key="2">
    <source>
        <dbReference type="SAM" id="Phobius"/>
    </source>
</evidence>
<reference evidence="4" key="1">
    <citation type="journal article" date="2019" name="Int. J. Syst. Evol. Microbiol.">
        <title>The Global Catalogue of Microorganisms (GCM) 10K type strain sequencing project: providing services to taxonomists for standard genome sequencing and annotation.</title>
        <authorList>
            <consortium name="The Broad Institute Genomics Platform"/>
            <consortium name="The Broad Institute Genome Sequencing Center for Infectious Disease"/>
            <person name="Wu L."/>
            <person name="Ma J."/>
        </authorList>
    </citation>
    <scope>NUCLEOTIDE SEQUENCE [LARGE SCALE GENOMIC DNA]</scope>
    <source>
        <strain evidence="4">JCM 18956</strain>
    </source>
</reference>